<dbReference type="AlphaFoldDB" id="A0A9D4JDZ0"/>
<name>A0A9D4JDZ0_DREPO</name>
<proteinExistence type="predicted"/>
<feature type="region of interest" description="Disordered" evidence="1">
    <location>
        <begin position="15"/>
        <end position="62"/>
    </location>
</feature>
<accession>A0A9D4JDZ0</accession>
<dbReference type="Proteomes" id="UP000828390">
    <property type="component" value="Unassembled WGS sequence"/>
</dbReference>
<reference evidence="2" key="1">
    <citation type="journal article" date="2019" name="bioRxiv">
        <title>The Genome of the Zebra Mussel, Dreissena polymorpha: A Resource for Invasive Species Research.</title>
        <authorList>
            <person name="McCartney M.A."/>
            <person name="Auch B."/>
            <person name="Kono T."/>
            <person name="Mallez S."/>
            <person name="Zhang Y."/>
            <person name="Obille A."/>
            <person name="Becker A."/>
            <person name="Abrahante J.E."/>
            <person name="Garbe J."/>
            <person name="Badalamenti J.P."/>
            <person name="Herman A."/>
            <person name="Mangelson H."/>
            <person name="Liachko I."/>
            <person name="Sullivan S."/>
            <person name="Sone E.D."/>
            <person name="Koren S."/>
            <person name="Silverstein K.A.T."/>
            <person name="Beckman K.B."/>
            <person name="Gohl D.M."/>
        </authorList>
    </citation>
    <scope>NUCLEOTIDE SEQUENCE</scope>
    <source>
        <strain evidence="2">Duluth1</strain>
        <tissue evidence="2">Whole animal</tissue>
    </source>
</reference>
<dbReference type="EMBL" id="JAIWYP010000006">
    <property type="protein sequence ID" value="KAH3808280.1"/>
    <property type="molecule type" value="Genomic_DNA"/>
</dbReference>
<evidence type="ECO:0000313" key="2">
    <source>
        <dbReference type="EMBL" id="KAH3808280.1"/>
    </source>
</evidence>
<evidence type="ECO:0000256" key="1">
    <source>
        <dbReference type="SAM" id="MobiDB-lite"/>
    </source>
</evidence>
<sequence length="77" mass="8978">MLLKIWYTTSFVRKRKASRSRTRSPSVKKPKDGSPALSTHSKRSAREPVAEKEPEADKHSDKVHREIYMSRSCCWFV</sequence>
<gene>
    <name evidence="2" type="ORF">DPMN_136633</name>
</gene>
<organism evidence="2 3">
    <name type="scientific">Dreissena polymorpha</name>
    <name type="common">Zebra mussel</name>
    <name type="synonym">Mytilus polymorpha</name>
    <dbReference type="NCBI Taxonomy" id="45954"/>
    <lineage>
        <taxon>Eukaryota</taxon>
        <taxon>Metazoa</taxon>
        <taxon>Spiralia</taxon>
        <taxon>Lophotrochozoa</taxon>
        <taxon>Mollusca</taxon>
        <taxon>Bivalvia</taxon>
        <taxon>Autobranchia</taxon>
        <taxon>Heteroconchia</taxon>
        <taxon>Euheterodonta</taxon>
        <taxon>Imparidentia</taxon>
        <taxon>Neoheterodontei</taxon>
        <taxon>Myida</taxon>
        <taxon>Dreissenoidea</taxon>
        <taxon>Dreissenidae</taxon>
        <taxon>Dreissena</taxon>
    </lineage>
</organism>
<evidence type="ECO:0000313" key="3">
    <source>
        <dbReference type="Proteomes" id="UP000828390"/>
    </source>
</evidence>
<feature type="compositionally biased region" description="Basic and acidic residues" evidence="1">
    <location>
        <begin position="44"/>
        <end position="62"/>
    </location>
</feature>
<protein>
    <submittedName>
        <fullName evidence="2">Uncharacterized protein</fullName>
    </submittedName>
</protein>
<feature type="compositionally biased region" description="Basic residues" evidence="1">
    <location>
        <begin position="15"/>
        <end position="28"/>
    </location>
</feature>
<reference evidence="2" key="2">
    <citation type="submission" date="2020-11" db="EMBL/GenBank/DDBJ databases">
        <authorList>
            <person name="McCartney M.A."/>
            <person name="Auch B."/>
            <person name="Kono T."/>
            <person name="Mallez S."/>
            <person name="Becker A."/>
            <person name="Gohl D.M."/>
            <person name="Silverstein K.A.T."/>
            <person name="Koren S."/>
            <person name="Bechman K.B."/>
            <person name="Herman A."/>
            <person name="Abrahante J.E."/>
            <person name="Garbe J."/>
        </authorList>
    </citation>
    <scope>NUCLEOTIDE SEQUENCE</scope>
    <source>
        <strain evidence="2">Duluth1</strain>
        <tissue evidence="2">Whole animal</tissue>
    </source>
</reference>
<comment type="caution">
    <text evidence="2">The sequence shown here is derived from an EMBL/GenBank/DDBJ whole genome shotgun (WGS) entry which is preliminary data.</text>
</comment>
<keyword evidence="3" id="KW-1185">Reference proteome</keyword>